<evidence type="ECO:0000256" key="3">
    <source>
        <dbReference type="ARBA" id="ARBA00022833"/>
    </source>
</evidence>
<dbReference type="PROSITE" id="PS00518">
    <property type="entry name" value="ZF_RING_1"/>
    <property type="match status" value="1"/>
</dbReference>
<keyword evidence="5" id="KW-1185">Reference proteome</keyword>
<sequence>MDALREIHMKMKCQQCDSIGSKDHWIFMMKACDHFFCGQCLDQLGVADLSDGSTEKFVPVCSVCSSVSEYYQLPIFIFDQEILPQQTNNNNTGDNICVDCQSRDSEEKMYICQTCHELNFENQEDVKNHAVCSDCTIKKHIRKGHETVDYFPFLSAYQFSARLREINEKSEAFQNSKQLFNDAVARHIQLSNKVQETFGSLTEMARRSKSTKHQIDVFGKIETFINECLLVNSKTESDMNKNSTEIGNNLARINEWYEAQKEFCVDDSETVKIDEAVDA</sequence>
<keyword evidence="3" id="KW-0862">Zinc</keyword>
<evidence type="ECO:0000313" key="5">
    <source>
        <dbReference type="Proteomes" id="UP001152747"/>
    </source>
</evidence>
<dbReference type="Proteomes" id="UP001152747">
    <property type="component" value="Unassembled WGS sequence"/>
</dbReference>
<dbReference type="EMBL" id="CANHGI010000003">
    <property type="protein sequence ID" value="CAI5446478.1"/>
    <property type="molecule type" value="Genomic_DNA"/>
</dbReference>
<dbReference type="AlphaFoldDB" id="A0A9P1IKD3"/>
<gene>
    <name evidence="4" type="ORF">CAMP_LOCUS9115</name>
</gene>
<evidence type="ECO:0000256" key="1">
    <source>
        <dbReference type="ARBA" id="ARBA00022723"/>
    </source>
</evidence>
<name>A0A9P1IKD3_9PELO</name>
<evidence type="ECO:0008006" key="6">
    <source>
        <dbReference type="Google" id="ProtNLM"/>
    </source>
</evidence>
<protein>
    <recommendedName>
        <fullName evidence="6">RING-type domain-containing protein</fullName>
    </recommendedName>
</protein>
<accession>A0A9P1IKD3</accession>
<proteinExistence type="predicted"/>
<dbReference type="InterPro" id="IPR017907">
    <property type="entry name" value="Znf_RING_CS"/>
</dbReference>
<reference evidence="4" key="1">
    <citation type="submission" date="2022-11" db="EMBL/GenBank/DDBJ databases">
        <authorList>
            <person name="Kikuchi T."/>
        </authorList>
    </citation>
    <scope>NUCLEOTIDE SEQUENCE</scope>
    <source>
        <strain evidence="4">PS1010</strain>
    </source>
</reference>
<keyword evidence="2" id="KW-0863">Zinc-finger</keyword>
<evidence type="ECO:0000313" key="4">
    <source>
        <dbReference type="EMBL" id="CAI5446478.1"/>
    </source>
</evidence>
<dbReference type="GO" id="GO:0008270">
    <property type="term" value="F:zinc ion binding"/>
    <property type="evidence" value="ECO:0007669"/>
    <property type="project" value="UniProtKB-KW"/>
</dbReference>
<evidence type="ECO:0000256" key="2">
    <source>
        <dbReference type="ARBA" id="ARBA00022771"/>
    </source>
</evidence>
<comment type="caution">
    <text evidence="4">The sequence shown here is derived from an EMBL/GenBank/DDBJ whole genome shotgun (WGS) entry which is preliminary data.</text>
</comment>
<keyword evidence="1" id="KW-0479">Metal-binding</keyword>
<organism evidence="4 5">
    <name type="scientific">Caenorhabditis angaria</name>
    <dbReference type="NCBI Taxonomy" id="860376"/>
    <lineage>
        <taxon>Eukaryota</taxon>
        <taxon>Metazoa</taxon>
        <taxon>Ecdysozoa</taxon>
        <taxon>Nematoda</taxon>
        <taxon>Chromadorea</taxon>
        <taxon>Rhabditida</taxon>
        <taxon>Rhabditina</taxon>
        <taxon>Rhabditomorpha</taxon>
        <taxon>Rhabditoidea</taxon>
        <taxon>Rhabditidae</taxon>
        <taxon>Peloderinae</taxon>
        <taxon>Caenorhabditis</taxon>
    </lineage>
</organism>